<dbReference type="EMBL" id="OCTY01000002">
    <property type="protein sequence ID" value="SOJ52559.1"/>
    <property type="molecule type" value="Genomic_DNA"/>
</dbReference>
<dbReference type="InterPro" id="IPR037401">
    <property type="entry name" value="SnoaL-like"/>
</dbReference>
<dbReference type="Proteomes" id="UP000554965">
    <property type="component" value="Unassembled WGS sequence"/>
</dbReference>
<evidence type="ECO:0000313" key="2">
    <source>
        <dbReference type="EMBL" id="SOJ52559.1"/>
    </source>
</evidence>
<feature type="domain" description="SnoaL-like" evidence="1">
    <location>
        <begin position="20"/>
        <end position="113"/>
    </location>
</feature>
<proteinExistence type="predicted"/>
<gene>
    <name evidence="2" type="ORF">MSIMFB_00074</name>
</gene>
<protein>
    <recommendedName>
        <fullName evidence="1">SnoaL-like domain-containing protein</fullName>
    </recommendedName>
</protein>
<dbReference type="SUPFAM" id="SSF54427">
    <property type="entry name" value="NTF2-like"/>
    <property type="match status" value="1"/>
</dbReference>
<dbReference type="AlphaFoldDB" id="A0A7Z7IFQ3"/>
<reference evidence="2 3" key="1">
    <citation type="submission" date="2017-10" db="EMBL/GenBank/DDBJ databases">
        <authorList>
            <consortium name="Urmite Genomes"/>
        </authorList>
    </citation>
    <scope>NUCLEOTIDE SEQUENCE [LARGE SCALE GENOMIC DNA]</scope>
    <source>
        <strain evidence="2 3">FB-527</strain>
    </source>
</reference>
<dbReference type="InterPro" id="IPR032710">
    <property type="entry name" value="NTF2-like_dom_sf"/>
</dbReference>
<sequence length="170" mass="18440">MSVSSHTTATSVISTAITALRAAGERGDADAFAELLAPDVVFHSPITERVRFEGRDEVAALHRDIFAVLEDIHTTEPLALGNARAFSFRGRVRGVPLEAMNLVRCNEQGQIVDCKVFIRPLTGLATLFAALPPRVAARRRGRLHGALVAIFARPIAVVLRIADRLTPKLI</sequence>
<name>A0A7Z7IFQ3_9MYCO</name>
<accession>A0A7Z7IFQ3</accession>
<evidence type="ECO:0000313" key="3">
    <source>
        <dbReference type="Proteomes" id="UP000554965"/>
    </source>
</evidence>
<evidence type="ECO:0000259" key="1">
    <source>
        <dbReference type="Pfam" id="PF12680"/>
    </source>
</evidence>
<dbReference type="RefSeq" id="WP_186240982.1">
    <property type="nucleotide sequence ID" value="NZ_OCTY01000002.1"/>
</dbReference>
<comment type="caution">
    <text evidence="2">The sequence shown here is derived from an EMBL/GenBank/DDBJ whole genome shotgun (WGS) entry which is preliminary data.</text>
</comment>
<dbReference type="Pfam" id="PF12680">
    <property type="entry name" value="SnoaL_2"/>
    <property type="match status" value="1"/>
</dbReference>
<keyword evidence="3" id="KW-1185">Reference proteome</keyword>
<organism evidence="2 3">
    <name type="scientific">Mycobacterium simulans</name>
    <dbReference type="NCBI Taxonomy" id="627089"/>
    <lineage>
        <taxon>Bacteria</taxon>
        <taxon>Bacillati</taxon>
        <taxon>Actinomycetota</taxon>
        <taxon>Actinomycetes</taxon>
        <taxon>Mycobacteriales</taxon>
        <taxon>Mycobacteriaceae</taxon>
        <taxon>Mycobacterium</taxon>
    </lineage>
</organism>
<dbReference type="Gene3D" id="3.10.450.50">
    <property type="match status" value="1"/>
</dbReference>